<comment type="similarity">
    <text evidence="1">In the N-terminal section; belongs to the acetate CoA ligase alpha subunit family.</text>
</comment>
<dbReference type="Pfam" id="PF13549">
    <property type="entry name" value="ATP-grasp_5"/>
    <property type="match status" value="1"/>
</dbReference>
<proteinExistence type="inferred from homology"/>
<dbReference type="SUPFAM" id="SSF56059">
    <property type="entry name" value="Glutathione synthetase ATP-binding domain-like"/>
    <property type="match status" value="1"/>
</dbReference>
<dbReference type="InterPro" id="IPR032875">
    <property type="entry name" value="Succ_CoA_lig_flav_dom"/>
</dbReference>
<dbReference type="Pfam" id="PF00583">
    <property type="entry name" value="Acetyltransf_1"/>
    <property type="match status" value="1"/>
</dbReference>
<comment type="caution">
    <text evidence="5">The sequence shown here is derived from an EMBL/GenBank/DDBJ whole genome shotgun (WGS) entry which is preliminary data.</text>
</comment>
<dbReference type="SUPFAM" id="SSF52210">
    <property type="entry name" value="Succinyl-CoA synthetase domains"/>
    <property type="match status" value="2"/>
</dbReference>
<dbReference type="InterPro" id="IPR036291">
    <property type="entry name" value="NAD(P)-bd_dom_sf"/>
</dbReference>
<dbReference type="AlphaFoldDB" id="A0A8J3YPH7"/>
<evidence type="ECO:0000313" key="5">
    <source>
        <dbReference type="EMBL" id="GIJ48097.1"/>
    </source>
</evidence>
<feature type="domain" description="ATP-grasp" evidence="3">
    <location>
        <begin position="686"/>
        <end position="901"/>
    </location>
</feature>
<sequence>MSAPTDLVALVPPPAPCDALTATGRVVRLRPVTPADETALRALHERVSERSRFLRFFSGGAAFDGEITRLVRPPDGDHLALLAEDTDAVVAVASYERVSPTEAEFAALVDDARQGDGIGTLLIEELLAHARRTGLTALIGEVLPTNAAMLRVSGDLAPGVPRTFDRDYGTTRVRLPTTPDAAALDAVAARDRTAEHRSLLPLFAPAAVAVVGAGRRPGSVGHEVTRALVAGGYTGRVYPVNPAATEIAGIPAVASVAGIGEPVDLAVVAVPAGAVREVITECAAAGVRAAVILSSGLAESGTDGARAQADIVRTARAHGLRLVGPNCLGVINTDPAVRLSAAFAPSVPVAGGLAVASQSGAVGIAILDAAARGGIGVSSFVSLGNKADVSGNDLLAYWCDDPATRSVALYLESFGNPRRFAWTARAIARRKPVLAVKSGRSGGGRRAGASHTAAAAAPDVAVDALFAQAGVVRTDTLGELLDAARMLTDQPLPAGSRVGIIGNAGGLNVLAADAAEAAALAVPELSAPLRDALRETAPGAAGWSNPVDLGAEATPATLAASVSAIAASGEVDALVVAVVATRTNDVRAMLSAVGDAVDAAPQVPIALTVVGLDEAPATVGTRRAPVFAMPEHALRALGHAARYAAWRRAPVGRRPELSDVDSQRARRIVASALAAGGGWQAADVARDLLSCYGVPVVTTRLARDSASAVAVAEEIGYPAVLKAAAPELVHKSDVGGVRLDLRDAHAVREAYDAVAAALGVPEPPVVLQRMAPAGTELVVGIVHDPLFGSLVMLGLGGVHTDLLADRTFRLLPVTDVDAAAMWRTLRGAALLTGYRGAPPVDTAALEEVLCRIGRLAEELPEVAELDLNPVLAGPGGVLAVDVKLRLAAAHGEHDPYLRALSEPRCE</sequence>
<feature type="domain" description="N-acetyltransferase" evidence="4">
    <location>
        <begin position="27"/>
        <end position="178"/>
    </location>
</feature>
<reference evidence="5" key="1">
    <citation type="submission" date="2021-01" db="EMBL/GenBank/DDBJ databases">
        <title>Whole genome shotgun sequence of Virgisporangium aliadipatigenens NBRC 105644.</title>
        <authorList>
            <person name="Komaki H."/>
            <person name="Tamura T."/>
        </authorList>
    </citation>
    <scope>NUCLEOTIDE SEQUENCE</scope>
    <source>
        <strain evidence="5">NBRC 105644</strain>
    </source>
</reference>
<evidence type="ECO:0000259" key="3">
    <source>
        <dbReference type="PROSITE" id="PS50975"/>
    </source>
</evidence>
<dbReference type="InterPro" id="IPR003781">
    <property type="entry name" value="CoA-bd"/>
</dbReference>
<dbReference type="Gene3D" id="3.40.50.261">
    <property type="entry name" value="Succinyl-CoA synthetase domains"/>
    <property type="match status" value="2"/>
</dbReference>
<dbReference type="FunFam" id="3.30.1490.20:FF:000020">
    <property type="entry name" value="Protein lysine acetyltransferase"/>
    <property type="match status" value="1"/>
</dbReference>
<dbReference type="PROSITE" id="PS50975">
    <property type="entry name" value="ATP_GRASP"/>
    <property type="match status" value="1"/>
</dbReference>
<dbReference type="Pfam" id="PF13607">
    <property type="entry name" value="Succ_CoA_lig"/>
    <property type="match status" value="1"/>
</dbReference>
<dbReference type="InterPro" id="IPR011761">
    <property type="entry name" value="ATP-grasp"/>
</dbReference>
<dbReference type="InterPro" id="IPR016102">
    <property type="entry name" value="Succinyl-CoA_synth-like"/>
</dbReference>
<dbReference type="Proteomes" id="UP000619260">
    <property type="component" value="Unassembled WGS sequence"/>
</dbReference>
<dbReference type="CDD" id="cd04301">
    <property type="entry name" value="NAT_SF"/>
    <property type="match status" value="1"/>
</dbReference>
<dbReference type="PANTHER" id="PTHR42793">
    <property type="entry name" value="COA BINDING DOMAIN CONTAINING PROTEIN"/>
    <property type="match status" value="1"/>
</dbReference>
<gene>
    <name evidence="5" type="ORF">Val02_49830</name>
</gene>
<dbReference type="Gene3D" id="3.30.1490.20">
    <property type="entry name" value="ATP-grasp fold, A domain"/>
    <property type="match status" value="1"/>
</dbReference>
<dbReference type="EMBL" id="BOPF01000019">
    <property type="protein sequence ID" value="GIJ48097.1"/>
    <property type="molecule type" value="Genomic_DNA"/>
</dbReference>
<dbReference type="Gene3D" id="3.40.50.720">
    <property type="entry name" value="NAD(P)-binding Rossmann-like Domain"/>
    <property type="match status" value="1"/>
</dbReference>
<keyword evidence="2" id="KW-0547">Nucleotide-binding</keyword>
<evidence type="ECO:0000256" key="2">
    <source>
        <dbReference type="PROSITE-ProRule" id="PRU00409"/>
    </source>
</evidence>
<dbReference type="RefSeq" id="WP_203901598.1">
    <property type="nucleotide sequence ID" value="NZ_BOPF01000019.1"/>
</dbReference>
<dbReference type="SMART" id="SM00881">
    <property type="entry name" value="CoA_binding"/>
    <property type="match status" value="1"/>
</dbReference>
<dbReference type="SUPFAM" id="SSF55729">
    <property type="entry name" value="Acyl-CoA N-acyltransferases (Nat)"/>
    <property type="match status" value="1"/>
</dbReference>
<evidence type="ECO:0000256" key="1">
    <source>
        <dbReference type="ARBA" id="ARBA00060888"/>
    </source>
</evidence>
<dbReference type="GO" id="GO:0046872">
    <property type="term" value="F:metal ion binding"/>
    <property type="evidence" value="ECO:0007669"/>
    <property type="project" value="InterPro"/>
</dbReference>
<dbReference type="Pfam" id="PF13380">
    <property type="entry name" value="CoA_binding_2"/>
    <property type="match status" value="1"/>
</dbReference>
<dbReference type="PANTHER" id="PTHR42793:SF1">
    <property type="entry name" value="PEPTIDYL-LYSINE N-ACETYLTRANSFERASE PATZ"/>
    <property type="match status" value="1"/>
</dbReference>
<name>A0A8J3YPH7_9ACTN</name>
<dbReference type="Gene3D" id="3.30.470.20">
    <property type="entry name" value="ATP-grasp fold, B domain"/>
    <property type="match status" value="1"/>
</dbReference>
<dbReference type="PROSITE" id="PS51186">
    <property type="entry name" value="GNAT"/>
    <property type="match status" value="1"/>
</dbReference>
<keyword evidence="2" id="KW-0067">ATP-binding</keyword>
<protein>
    <submittedName>
        <fullName evidence="5">GNAT family N-acetyltransferase</fullName>
    </submittedName>
</protein>
<dbReference type="SUPFAM" id="SSF51735">
    <property type="entry name" value="NAD(P)-binding Rossmann-fold domains"/>
    <property type="match status" value="1"/>
</dbReference>
<evidence type="ECO:0000313" key="6">
    <source>
        <dbReference type="Proteomes" id="UP000619260"/>
    </source>
</evidence>
<dbReference type="Gene3D" id="3.40.630.30">
    <property type="match status" value="1"/>
</dbReference>
<dbReference type="GO" id="GO:0005524">
    <property type="term" value="F:ATP binding"/>
    <property type="evidence" value="ECO:0007669"/>
    <property type="project" value="UniProtKB-UniRule"/>
</dbReference>
<organism evidence="5 6">
    <name type="scientific">Virgisporangium aliadipatigenens</name>
    <dbReference type="NCBI Taxonomy" id="741659"/>
    <lineage>
        <taxon>Bacteria</taxon>
        <taxon>Bacillati</taxon>
        <taxon>Actinomycetota</taxon>
        <taxon>Actinomycetes</taxon>
        <taxon>Micromonosporales</taxon>
        <taxon>Micromonosporaceae</taxon>
        <taxon>Virgisporangium</taxon>
    </lineage>
</organism>
<dbReference type="InterPro" id="IPR016181">
    <property type="entry name" value="Acyl_CoA_acyltransferase"/>
</dbReference>
<dbReference type="GO" id="GO:0016747">
    <property type="term" value="F:acyltransferase activity, transferring groups other than amino-acyl groups"/>
    <property type="evidence" value="ECO:0007669"/>
    <property type="project" value="InterPro"/>
</dbReference>
<dbReference type="InterPro" id="IPR013815">
    <property type="entry name" value="ATP_grasp_subdomain_1"/>
</dbReference>
<accession>A0A8J3YPH7</accession>
<evidence type="ECO:0000259" key="4">
    <source>
        <dbReference type="PROSITE" id="PS51186"/>
    </source>
</evidence>
<dbReference type="InterPro" id="IPR000182">
    <property type="entry name" value="GNAT_dom"/>
</dbReference>
<keyword evidence="6" id="KW-1185">Reference proteome</keyword>